<dbReference type="PROSITE" id="PS51318">
    <property type="entry name" value="TAT"/>
    <property type="match status" value="1"/>
</dbReference>
<evidence type="ECO:0000313" key="1">
    <source>
        <dbReference type="EMBL" id="KAB1637505.1"/>
    </source>
</evidence>
<organism evidence="1 2">
    <name type="scientific">Pseudoclavibacter terrae</name>
    <dbReference type="NCBI Taxonomy" id="1530195"/>
    <lineage>
        <taxon>Bacteria</taxon>
        <taxon>Bacillati</taxon>
        <taxon>Actinomycetota</taxon>
        <taxon>Actinomycetes</taxon>
        <taxon>Micrococcales</taxon>
        <taxon>Microbacteriaceae</taxon>
        <taxon>Pseudoclavibacter</taxon>
    </lineage>
</organism>
<dbReference type="InterPro" id="IPR006311">
    <property type="entry name" value="TAT_signal"/>
</dbReference>
<dbReference type="EMBL" id="WBJX01000003">
    <property type="protein sequence ID" value="KAB1637505.1"/>
    <property type="molecule type" value="Genomic_DNA"/>
</dbReference>
<gene>
    <name evidence="1" type="ORF">F8O03_09760</name>
</gene>
<dbReference type="AlphaFoldDB" id="A0A7J5B376"/>
<accession>A0A7J5B376</accession>
<proteinExistence type="predicted"/>
<keyword evidence="2" id="KW-1185">Reference proteome</keyword>
<name>A0A7J5B376_9MICO</name>
<protein>
    <submittedName>
        <fullName evidence="1">Uncharacterized protein</fullName>
    </submittedName>
</protein>
<reference evidence="1 2" key="1">
    <citation type="submission" date="2019-09" db="EMBL/GenBank/DDBJ databases">
        <title>Phylogeny of genus Pseudoclavibacter and closely related genus.</title>
        <authorList>
            <person name="Li Y."/>
        </authorList>
    </citation>
    <scope>NUCLEOTIDE SEQUENCE [LARGE SCALE GENOMIC DNA]</scope>
    <source>
        <strain evidence="1 2">THG-MD12</strain>
    </source>
</reference>
<dbReference type="Proteomes" id="UP000490386">
    <property type="component" value="Unassembled WGS sequence"/>
</dbReference>
<sequence length="230" mass="23474">MSALETEAKSGLTRRSLVTGAVWSVPVIAAATAAPLASASQCTAGTLDWAALAAGSNVTTVTVAGTSPTTTATFSITYSSGSTPSAASGRVAAGPQGGVTGNYYRIEFSNPIPNNSATVRIAFNRPVTGLSFSLLDIDATTNGYRDHVEVLTGGFSAARQTRVVGSGTAGDPFRMDSPYGNIAPTSNQGNVQLTWAAPVSAVEFRYFQPGDSTNSQNMVIGLGNLAVNPC</sequence>
<dbReference type="OrthoDB" id="5126558at2"/>
<comment type="caution">
    <text evidence="1">The sequence shown here is derived from an EMBL/GenBank/DDBJ whole genome shotgun (WGS) entry which is preliminary data.</text>
</comment>
<evidence type="ECO:0000313" key="2">
    <source>
        <dbReference type="Proteomes" id="UP000490386"/>
    </source>
</evidence>
<dbReference type="RefSeq" id="WP_104254184.1">
    <property type="nucleotide sequence ID" value="NZ_CANKVH010000006.1"/>
</dbReference>